<sequence>MPLQDLAIELIDTIVFEVERPSDLLAFSLTCRAISQRIIPDQLPFRDVEESINNLHIWDSLLEHPDLAARIRSIHL</sequence>
<name>A0A0C9T708_SPHS4</name>
<reference evidence="1 3" key="1">
    <citation type="submission" date="2014-06" db="EMBL/GenBank/DDBJ databases">
        <title>Evolutionary Origins and Diversification of the Mycorrhizal Mutualists.</title>
        <authorList>
            <consortium name="DOE Joint Genome Institute"/>
            <consortium name="Mycorrhizal Genomics Consortium"/>
            <person name="Kohler A."/>
            <person name="Kuo A."/>
            <person name="Nagy L.G."/>
            <person name="Floudas D."/>
            <person name="Copeland A."/>
            <person name="Barry K.W."/>
            <person name="Cichocki N."/>
            <person name="Veneault-Fourrey C."/>
            <person name="LaButti K."/>
            <person name="Lindquist E.A."/>
            <person name="Lipzen A."/>
            <person name="Lundell T."/>
            <person name="Morin E."/>
            <person name="Murat C."/>
            <person name="Riley R."/>
            <person name="Ohm R."/>
            <person name="Sun H."/>
            <person name="Tunlid A."/>
            <person name="Henrissat B."/>
            <person name="Grigoriev I.V."/>
            <person name="Hibbett D.S."/>
            <person name="Martin F."/>
        </authorList>
    </citation>
    <scope>NUCLEOTIDE SEQUENCE [LARGE SCALE GENOMIC DNA]</scope>
    <source>
        <strain evidence="1 3">SS14</strain>
    </source>
</reference>
<evidence type="ECO:0000313" key="3">
    <source>
        <dbReference type="Proteomes" id="UP000054279"/>
    </source>
</evidence>
<dbReference type="EMBL" id="KN837172">
    <property type="protein sequence ID" value="KIJ37031.1"/>
    <property type="molecule type" value="Genomic_DNA"/>
</dbReference>
<gene>
    <name evidence="2" type="ORF">M422DRAFT_178479</name>
    <name evidence="1" type="ORF">M422DRAFT_194318</name>
</gene>
<feature type="non-terminal residue" evidence="1">
    <location>
        <position position="76"/>
    </location>
</feature>
<dbReference type="EMBL" id="KN837460">
    <property type="protein sequence ID" value="KIJ24748.1"/>
    <property type="molecule type" value="Genomic_DNA"/>
</dbReference>
<proteinExistence type="predicted"/>
<protein>
    <submittedName>
        <fullName evidence="1">Unplaced genomic scaffold SPHSTscaffold_385, whole genome shotgun sequence</fullName>
    </submittedName>
    <submittedName>
        <fullName evidence="2">Unplaced genomic scaffold SPHSTscaffold_97, whole genome shotgun sequence</fullName>
    </submittedName>
</protein>
<organism evidence="1 3">
    <name type="scientific">Sphaerobolus stellatus (strain SS14)</name>
    <dbReference type="NCBI Taxonomy" id="990650"/>
    <lineage>
        <taxon>Eukaryota</taxon>
        <taxon>Fungi</taxon>
        <taxon>Dikarya</taxon>
        <taxon>Basidiomycota</taxon>
        <taxon>Agaricomycotina</taxon>
        <taxon>Agaricomycetes</taxon>
        <taxon>Phallomycetidae</taxon>
        <taxon>Geastrales</taxon>
        <taxon>Sphaerobolaceae</taxon>
        <taxon>Sphaerobolus</taxon>
    </lineage>
</organism>
<keyword evidence="3" id="KW-1185">Reference proteome</keyword>
<dbReference type="HOGENOM" id="CLU_189352_0_0_1"/>
<dbReference type="OrthoDB" id="3036354at2759"/>
<accession>A0A0C9T708</accession>
<evidence type="ECO:0000313" key="2">
    <source>
        <dbReference type="EMBL" id="KIJ37031.1"/>
    </source>
</evidence>
<evidence type="ECO:0000313" key="1">
    <source>
        <dbReference type="EMBL" id="KIJ24748.1"/>
    </source>
</evidence>
<dbReference type="AlphaFoldDB" id="A0A0C9T708"/>
<dbReference type="Proteomes" id="UP000054279">
    <property type="component" value="Unassembled WGS sequence"/>
</dbReference>